<keyword evidence="2" id="KW-1185">Reference proteome</keyword>
<dbReference type="Proteomes" id="UP000054477">
    <property type="component" value="Unassembled WGS sequence"/>
</dbReference>
<dbReference type="EMBL" id="KN839025">
    <property type="protein sequence ID" value="KIJ91316.1"/>
    <property type="molecule type" value="Genomic_DNA"/>
</dbReference>
<protein>
    <submittedName>
        <fullName evidence="1">Uncharacterized protein</fullName>
    </submittedName>
</protein>
<name>A0A0C9X161_9AGAR</name>
<proteinExistence type="predicted"/>
<dbReference type="AlphaFoldDB" id="A0A0C9X161"/>
<dbReference type="HOGENOM" id="CLU_3050689_0_0_1"/>
<reference evidence="1 2" key="1">
    <citation type="submission" date="2014-04" db="EMBL/GenBank/DDBJ databases">
        <authorList>
            <consortium name="DOE Joint Genome Institute"/>
            <person name="Kuo A."/>
            <person name="Kohler A."/>
            <person name="Nagy L.G."/>
            <person name="Floudas D."/>
            <person name="Copeland A."/>
            <person name="Barry K.W."/>
            <person name="Cichocki N."/>
            <person name="Veneault-Fourrey C."/>
            <person name="LaButti K."/>
            <person name="Lindquist E.A."/>
            <person name="Lipzen A."/>
            <person name="Lundell T."/>
            <person name="Morin E."/>
            <person name="Murat C."/>
            <person name="Sun H."/>
            <person name="Tunlid A."/>
            <person name="Henrissat B."/>
            <person name="Grigoriev I.V."/>
            <person name="Hibbett D.S."/>
            <person name="Martin F."/>
            <person name="Nordberg H.P."/>
            <person name="Cantor M.N."/>
            <person name="Hua S.X."/>
        </authorList>
    </citation>
    <scope>NUCLEOTIDE SEQUENCE [LARGE SCALE GENOMIC DNA]</scope>
    <source>
        <strain evidence="1 2">LaAM-08-1</strain>
    </source>
</reference>
<reference evidence="2" key="2">
    <citation type="submission" date="2015-01" db="EMBL/GenBank/DDBJ databases">
        <title>Evolutionary Origins and Diversification of the Mycorrhizal Mutualists.</title>
        <authorList>
            <consortium name="DOE Joint Genome Institute"/>
            <consortium name="Mycorrhizal Genomics Consortium"/>
            <person name="Kohler A."/>
            <person name="Kuo A."/>
            <person name="Nagy L.G."/>
            <person name="Floudas D."/>
            <person name="Copeland A."/>
            <person name="Barry K.W."/>
            <person name="Cichocki N."/>
            <person name="Veneault-Fourrey C."/>
            <person name="LaButti K."/>
            <person name="Lindquist E.A."/>
            <person name="Lipzen A."/>
            <person name="Lundell T."/>
            <person name="Morin E."/>
            <person name="Murat C."/>
            <person name="Riley R."/>
            <person name="Ohm R."/>
            <person name="Sun H."/>
            <person name="Tunlid A."/>
            <person name="Henrissat B."/>
            <person name="Grigoriev I.V."/>
            <person name="Hibbett D.S."/>
            <person name="Martin F."/>
        </authorList>
    </citation>
    <scope>NUCLEOTIDE SEQUENCE [LARGE SCALE GENOMIC DNA]</scope>
    <source>
        <strain evidence="2">LaAM-08-1</strain>
    </source>
</reference>
<gene>
    <name evidence="1" type="ORF">K443DRAFT_492120</name>
</gene>
<accession>A0A0C9X161</accession>
<sequence>MARTCNGQMPEWADEPPWHHHCTVSDDLLVTSHVKFCKKLAFHSIIHMFRPGPP</sequence>
<organism evidence="1 2">
    <name type="scientific">Laccaria amethystina LaAM-08-1</name>
    <dbReference type="NCBI Taxonomy" id="1095629"/>
    <lineage>
        <taxon>Eukaryota</taxon>
        <taxon>Fungi</taxon>
        <taxon>Dikarya</taxon>
        <taxon>Basidiomycota</taxon>
        <taxon>Agaricomycotina</taxon>
        <taxon>Agaricomycetes</taxon>
        <taxon>Agaricomycetidae</taxon>
        <taxon>Agaricales</taxon>
        <taxon>Agaricineae</taxon>
        <taxon>Hydnangiaceae</taxon>
        <taxon>Laccaria</taxon>
    </lineage>
</organism>
<evidence type="ECO:0000313" key="2">
    <source>
        <dbReference type="Proteomes" id="UP000054477"/>
    </source>
</evidence>
<evidence type="ECO:0000313" key="1">
    <source>
        <dbReference type="EMBL" id="KIJ91316.1"/>
    </source>
</evidence>